<comment type="caution">
    <text evidence="1">The sequence shown here is derived from an EMBL/GenBank/DDBJ whole genome shotgun (WGS) entry which is preliminary data.</text>
</comment>
<accession>A0A1F7IBH3</accession>
<dbReference type="STRING" id="1802056.A2954_05580"/>
<evidence type="ECO:0000313" key="2">
    <source>
        <dbReference type="Proteomes" id="UP000177698"/>
    </source>
</evidence>
<organism evidence="1 2">
    <name type="scientific">Candidatus Roizmanbacteria bacterium RIFCSPLOWO2_01_FULL_37_12</name>
    <dbReference type="NCBI Taxonomy" id="1802056"/>
    <lineage>
        <taxon>Bacteria</taxon>
        <taxon>Candidatus Roizmaniibacteriota</taxon>
    </lineage>
</organism>
<gene>
    <name evidence="1" type="ORF">A2954_05580</name>
</gene>
<sequence>MLSYLLVLLVLLWIVGAVRVPAFSPINIPLLYIGGRGVGLYDILVFCPDHLVDSDFAQSDSRTGYRIFIHLVVVIFRRLLLWRTVQSSGSAFNPGPTNVRFRLVLLKVGKKSHEITCC</sequence>
<dbReference type="AlphaFoldDB" id="A0A1F7IBH3"/>
<dbReference type="EMBL" id="MGAG01000019">
    <property type="protein sequence ID" value="OGK40702.1"/>
    <property type="molecule type" value="Genomic_DNA"/>
</dbReference>
<reference evidence="1 2" key="1">
    <citation type="journal article" date="2016" name="Nat. Commun.">
        <title>Thousands of microbial genomes shed light on interconnected biogeochemical processes in an aquifer system.</title>
        <authorList>
            <person name="Anantharaman K."/>
            <person name="Brown C.T."/>
            <person name="Hug L.A."/>
            <person name="Sharon I."/>
            <person name="Castelle C.J."/>
            <person name="Probst A.J."/>
            <person name="Thomas B.C."/>
            <person name="Singh A."/>
            <person name="Wilkins M.J."/>
            <person name="Karaoz U."/>
            <person name="Brodie E.L."/>
            <person name="Williams K.H."/>
            <person name="Hubbard S.S."/>
            <person name="Banfield J.F."/>
        </authorList>
    </citation>
    <scope>NUCLEOTIDE SEQUENCE [LARGE SCALE GENOMIC DNA]</scope>
</reference>
<protein>
    <submittedName>
        <fullName evidence="1">Uncharacterized protein</fullName>
    </submittedName>
</protein>
<evidence type="ECO:0000313" key="1">
    <source>
        <dbReference type="EMBL" id="OGK40702.1"/>
    </source>
</evidence>
<name>A0A1F7IBH3_9BACT</name>
<proteinExistence type="predicted"/>
<dbReference type="Proteomes" id="UP000177698">
    <property type="component" value="Unassembled WGS sequence"/>
</dbReference>